<evidence type="ECO:0000313" key="1">
    <source>
        <dbReference type="EMBL" id="MCC3299740.1"/>
    </source>
</evidence>
<evidence type="ECO:0000313" key="2">
    <source>
        <dbReference type="Proteomes" id="UP001139158"/>
    </source>
</evidence>
<protein>
    <submittedName>
        <fullName evidence="1">Uncharacterized protein</fullName>
    </submittedName>
</protein>
<dbReference type="Proteomes" id="UP001139158">
    <property type="component" value="Unassembled WGS sequence"/>
</dbReference>
<proteinExistence type="predicted"/>
<keyword evidence="2" id="KW-1185">Reference proteome</keyword>
<gene>
    <name evidence="1" type="ORF">LJ757_18430</name>
</gene>
<name>A0A9X1SDK1_9MICC</name>
<dbReference type="RefSeq" id="WP_227897726.1">
    <property type="nucleotide sequence ID" value="NZ_CP099467.1"/>
</dbReference>
<reference evidence="1" key="1">
    <citation type="submission" date="2021-10" db="EMBL/GenBank/DDBJ databases">
        <title>Novel species in genus Arthrobacter.</title>
        <authorList>
            <person name="Liu Y."/>
        </authorList>
    </citation>
    <scope>NUCLEOTIDE SEQUENCE</scope>
    <source>
        <strain evidence="1">Zg-Y453</strain>
    </source>
</reference>
<comment type="caution">
    <text evidence="1">The sequence shown here is derived from an EMBL/GenBank/DDBJ whole genome shotgun (WGS) entry which is preliminary data.</text>
</comment>
<dbReference type="AlphaFoldDB" id="A0A9X1SDK1"/>
<organism evidence="1 2">
    <name type="scientific">Arthrobacter caoxuetaonis</name>
    <dbReference type="NCBI Taxonomy" id="2886935"/>
    <lineage>
        <taxon>Bacteria</taxon>
        <taxon>Bacillati</taxon>
        <taxon>Actinomycetota</taxon>
        <taxon>Actinomycetes</taxon>
        <taxon>Micrococcales</taxon>
        <taxon>Micrococcaceae</taxon>
        <taxon>Arthrobacter</taxon>
    </lineage>
</organism>
<dbReference type="EMBL" id="JAJFZV010000020">
    <property type="protein sequence ID" value="MCC3299740.1"/>
    <property type="molecule type" value="Genomic_DNA"/>
</dbReference>
<accession>A0A9X1SDK1</accession>
<sequence>MKKPTRSQWDAMPAGTYAAVTLLSEDDEGTYYSLKVDEGAAVRGDYALMGPGAWQALFDEVATVELLHVPGGMPVFDPGPTLTYGELTTLLGTHTRGKLLRMVIAGEQYTPGRPFHHPSGDGEVSLGIAAMRQSVGDFLDQLTRVRILHREPSEPLEIADDMPVRIRDSNARDDDAWSITGLHVDVQKVYLDLA</sequence>